<dbReference type="RefSeq" id="WP_345376723.1">
    <property type="nucleotide sequence ID" value="NZ_BAABLM010000007.1"/>
</dbReference>
<feature type="compositionally biased region" description="Low complexity" evidence="1">
    <location>
        <begin position="9"/>
        <end position="22"/>
    </location>
</feature>
<evidence type="ECO:0000259" key="2">
    <source>
        <dbReference type="PROSITE" id="PS51782"/>
    </source>
</evidence>
<dbReference type="Pfam" id="PF01476">
    <property type="entry name" value="LysM"/>
    <property type="match status" value="1"/>
</dbReference>
<dbReference type="Gene3D" id="3.10.350.10">
    <property type="entry name" value="LysM domain"/>
    <property type="match status" value="1"/>
</dbReference>
<dbReference type="Proteomes" id="UP001501295">
    <property type="component" value="Unassembled WGS sequence"/>
</dbReference>
<proteinExistence type="predicted"/>
<feature type="region of interest" description="Disordered" evidence="1">
    <location>
        <begin position="167"/>
        <end position="190"/>
    </location>
</feature>
<evidence type="ECO:0000256" key="1">
    <source>
        <dbReference type="SAM" id="MobiDB-lite"/>
    </source>
</evidence>
<feature type="domain" description="LysM" evidence="2">
    <location>
        <begin position="195"/>
        <end position="242"/>
    </location>
</feature>
<comment type="caution">
    <text evidence="3">The sequence shown here is derived from an EMBL/GenBank/DDBJ whole genome shotgun (WGS) entry which is preliminary data.</text>
</comment>
<dbReference type="InterPro" id="IPR018392">
    <property type="entry name" value="LysM"/>
</dbReference>
<evidence type="ECO:0000313" key="4">
    <source>
        <dbReference type="Proteomes" id="UP001501295"/>
    </source>
</evidence>
<dbReference type="PROSITE" id="PS51782">
    <property type="entry name" value="LYSM"/>
    <property type="match status" value="1"/>
</dbReference>
<accession>A0ABP8W7C1</accession>
<gene>
    <name evidence="3" type="ORF">GCM10025780_29940</name>
</gene>
<evidence type="ECO:0000313" key="3">
    <source>
        <dbReference type="EMBL" id="GAA4682466.1"/>
    </source>
</evidence>
<dbReference type="InterPro" id="IPR036779">
    <property type="entry name" value="LysM_dom_sf"/>
</dbReference>
<dbReference type="EMBL" id="BAABLM010000007">
    <property type="protein sequence ID" value="GAA4682466.1"/>
    <property type="molecule type" value="Genomic_DNA"/>
</dbReference>
<sequence>MTTAPSHMPSSPTPTAVSPTAPKHSTSDTWAETDVPKRGLIVASADVATPTGKVGFHVDVTATGEDTYAIRTTDFHSNPPGAAYEMFFRQYDESVGSCITDGVSFGYASWGGPNSTAQAVPPQVDLTQAGDDPSFLKNVVITTSPATLTSCLWQVVAVTPLTWHTPNRHPGLDPHDTGNRPGATGTVTATNGTLRTYTTAAGDTEAGLEKRFGITLRDLQYLNAASKPGSPFTLYAGQQLNLDPLAR</sequence>
<name>A0ABP8W7C1_9MICO</name>
<feature type="region of interest" description="Disordered" evidence="1">
    <location>
        <begin position="1"/>
        <end position="32"/>
    </location>
</feature>
<dbReference type="CDD" id="cd00118">
    <property type="entry name" value="LysM"/>
    <property type="match status" value="1"/>
</dbReference>
<keyword evidence="4" id="KW-1185">Reference proteome</keyword>
<organism evidence="3 4">
    <name type="scientific">Frondihabitans cladoniiphilus</name>
    <dbReference type="NCBI Taxonomy" id="715785"/>
    <lineage>
        <taxon>Bacteria</taxon>
        <taxon>Bacillati</taxon>
        <taxon>Actinomycetota</taxon>
        <taxon>Actinomycetes</taxon>
        <taxon>Micrococcales</taxon>
        <taxon>Microbacteriaceae</taxon>
        <taxon>Frondihabitans</taxon>
    </lineage>
</organism>
<reference evidence="4" key="1">
    <citation type="journal article" date="2019" name="Int. J. Syst. Evol. Microbiol.">
        <title>The Global Catalogue of Microorganisms (GCM) 10K type strain sequencing project: providing services to taxonomists for standard genome sequencing and annotation.</title>
        <authorList>
            <consortium name="The Broad Institute Genomics Platform"/>
            <consortium name="The Broad Institute Genome Sequencing Center for Infectious Disease"/>
            <person name="Wu L."/>
            <person name="Ma J."/>
        </authorList>
    </citation>
    <scope>NUCLEOTIDE SEQUENCE [LARGE SCALE GENOMIC DNA]</scope>
    <source>
        <strain evidence="4">JCM 18956</strain>
    </source>
</reference>
<protein>
    <recommendedName>
        <fullName evidence="2">LysM domain-containing protein</fullName>
    </recommendedName>
</protein>